<proteinExistence type="predicted"/>
<evidence type="ECO:0000313" key="4">
    <source>
        <dbReference type="EMBL" id="TWI60255.1"/>
    </source>
</evidence>
<gene>
    <name evidence="4" type="ORF">IQ16_07753</name>
</gene>
<reference evidence="4 5" key="1">
    <citation type="journal article" date="2015" name="Stand. Genomic Sci.">
        <title>Genomic Encyclopedia of Bacterial and Archaeal Type Strains, Phase III: the genomes of soil and plant-associated and newly described type strains.</title>
        <authorList>
            <person name="Whitman W.B."/>
            <person name="Woyke T."/>
            <person name="Klenk H.P."/>
            <person name="Zhou Y."/>
            <person name="Lilburn T.G."/>
            <person name="Beck B.J."/>
            <person name="De Vos P."/>
            <person name="Vandamme P."/>
            <person name="Eisen J.A."/>
            <person name="Garrity G."/>
            <person name="Hugenholtz P."/>
            <person name="Kyrpides N.C."/>
        </authorList>
    </citation>
    <scope>NUCLEOTIDE SEQUENCE [LARGE SCALE GENOMIC DNA]</scope>
    <source>
        <strain evidence="4 5">CGMCC 1.10948</strain>
    </source>
</reference>
<name>A0A562QU21_9BRAD</name>
<dbReference type="InterPro" id="IPR055570">
    <property type="entry name" value="DUF7146"/>
</dbReference>
<protein>
    <submittedName>
        <fullName evidence="4">Toprim domain-containing protein</fullName>
    </submittedName>
</protein>
<feature type="region of interest" description="Disordered" evidence="1">
    <location>
        <begin position="25"/>
        <end position="47"/>
    </location>
</feature>
<evidence type="ECO:0000259" key="3">
    <source>
        <dbReference type="Pfam" id="PF23639"/>
    </source>
</evidence>
<dbReference type="InterPro" id="IPR006171">
    <property type="entry name" value="TOPRIM_dom"/>
</dbReference>
<organism evidence="4 5">
    <name type="scientific">Bradyrhizobium huanghuaihaiense</name>
    <dbReference type="NCBI Taxonomy" id="990078"/>
    <lineage>
        <taxon>Bacteria</taxon>
        <taxon>Pseudomonadati</taxon>
        <taxon>Pseudomonadota</taxon>
        <taxon>Alphaproteobacteria</taxon>
        <taxon>Hyphomicrobiales</taxon>
        <taxon>Nitrobacteraceae</taxon>
        <taxon>Bradyrhizobium</taxon>
    </lineage>
</organism>
<sequence length="317" mass="34102">MSERRHFGSQRALLDAHAVARALGGEATGRDRVQAPGPGHSAKDRSLSVRLEPNAPDGFLVHSFAGDDPIACKDHVRQALGLPAFSPARHSRRRPQINSVRGRVERQRHVPTENRSARQLSKARHLWKQAASIAGTPAETYLRVARHYAGDLPSTLRYLKPRDQYPGAMVAAFGVARENEPGVLSIASDEIAGIHLTRIRNDGTGKAGTQSDKIMIGSSAGSPIVLAPPNDLLGVAITEGIEDALSVHEATGLGAWAAGAANRLPALADAVPDHIDCLTIVADPDEVGRHQSRQLEKLLKHRGFEVIVANLRDRTTK</sequence>
<evidence type="ECO:0000313" key="5">
    <source>
        <dbReference type="Proteomes" id="UP000316291"/>
    </source>
</evidence>
<feature type="domain" description="Toprim" evidence="2">
    <location>
        <begin position="235"/>
        <end position="310"/>
    </location>
</feature>
<feature type="domain" description="DUF7146" evidence="3">
    <location>
        <begin position="119"/>
        <end position="224"/>
    </location>
</feature>
<feature type="region of interest" description="Disordered" evidence="1">
    <location>
        <begin position="102"/>
        <end position="122"/>
    </location>
</feature>
<keyword evidence="5" id="KW-1185">Reference proteome</keyword>
<dbReference type="Pfam" id="PF23639">
    <property type="entry name" value="DUF7146"/>
    <property type="match status" value="1"/>
</dbReference>
<dbReference type="Pfam" id="PF13362">
    <property type="entry name" value="Toprim_3"/>
    <property type="match status" value="1"/>
</dbReference>
<evidence type="ECO:0000259" key="2">
    <source>
        <dbReference type="Pfam" id="PF13362"/>
    </source>
</evidence>
<comment type="caution">
    <text evidence="4">The sequence shown here is derived from an EMBL/GenBank/DDBJ whole genome shotgun (WGS) entry which is preliminary data.</text>
</comment>
<dbReference type="AlphaFoldDB" id="A0A562QU21"/>
<accession>A0A562QU21</accession>
<evidence type="ECO:0000256" key="1">
    <source>
        <dbReference type="SAM" id="MobiDB-lite"/>
    </source>
</evidence>
<dbReference type="Proteomes" id="UP000316291">
    <property type="component" value="Unassembled WGS sequence"/>
</dbReference>
<dbReference type="EMBL" id="VLLA01000035">
    <property type="protein sequence ID" value="TWI60255.1"/>
    <property type="molecule type" value="Genomic_DNA"/>
</dbReference>
<feature type="compositionally biased region" description="Basic and acidic residues" evidence="1">
    <location>
        <begin position="102"/>
        <end position="116"/>
    </location>
</feature>